<feature type="compositionally biased region" description="Polar residues" evidence="1">
    <location>
        <begin position="282"/>
        <end position="317"/>
    </location>
</feature>
<reference evidence="2 3" key="1">
    <citation type="journal article" date="2024" name="J. Plant Pathol.">
        <title>Sequence and assembly of the genome of Seiridium unicorne, isolate CBS 538.82, causal agent of cypress canker disease.</title>
        <authorList>
            <person name="Scali E."/>
            <person name="Rocca G.D."/>
            <person name="Danti R."/>
            <person name="Garbelotto M."/>
            <person name="Barberini S."/>
            <person name="Baroncelli R."/>
            <person name="Emiliani G."/>
        </authorList>
    </citation>
    <scope>NUCLEOTIDE SEQUENCE [LARGE SCALE GENOMIC DNA]</scope>
    <source>
        <strain evidence="2 3">BM-138-508</strain>
    </source>
</reference>
<feature type="region of interest" description="Disordered" evidence="1">
    <location>
        <begin position="24"/>
        <end position="75"/>
    </location>
</feature>
<evidence type="ECO:0000256" key="1">
    <source>
        <dbReference type="SAM" id="MobiDB-lite"/>
    </source>
</evidence>
<comment type="caution">
    <text evidence="2">The sequence shown here is derived from an EMBL/GenBank/DDBJ whole genome shotgun (WGS) entry which is preliminary data.</text>
</comment>
<sequence length="866" mass="97735">MSTWLLSVPLQPLAVDQISRTRSKIPRTPAEADDTGMATQKHDVRGEQEVATPDDGPMTPKVKHSNDVSSSHSNEGSIILSGKKIYFPMEIWPNHIDNEVFFANSTVENAITIDKIILHLAPNMSATKHGDAIRVHYKSSSGMSIKKQESIDAISSLELKATNPGQDSAEAYDSAAERGPMVDEPLLQEENKSRILNLTFYYPMSMPPPSSEGRKVSFANALDSISVKKVLLYPPANHDIVHDGNEVHIYPSGSKNLDKFALHWRTETRKHNRVLRRHKSSHAGSATDVSGNSSQSNSLHRSTTTTQISEKPHLSQNSRDNDAVVIIIQKDHAEISGCFKLFFPSSLERVAGKDFIRFEDGKGPRELLVFLPGNVTLFLPRSWRMCYHVDGKVIVRDEEYDAKMKEFVKAMEVRLAGKGEIMNARNALKNASTVLVDLYPSASLEVGGTRFVFPTDAKPIVHRNEVRFPGGLTRTIALAQQDGMQSATLYLGEDWDALRNKRGGVRVYRKSHPSVKEEAALPKIPETVVQHPVHCELCPPIRTPYEEHSIIVKGNYWFWFPEHLKPNVILDEEPEIHFPGSKKHCFVAGIKVHYPSYCDVVLGHEVHVYPKESKVIDNYRDENARKVFDPKPPRLLGNIVTVGDSSIISLVIDPRLRDVSLKEEADWRASQDPAETAKYETAVERYVLTSKLFNSKEWTRMVRASVGKARNAIQKQGRSETVQRQTARNQLVDTWTEILREEIRKYEESMEISDDMKKIIEDDAKYSEREDEKVQRAIDMINAMSRDREREQQQQEYDKYFADLSATPNTGGPPDMLRLDRAGNDFMESLIALQLGQPSRLAKDAPSLGFSLKYPNLEPQEIVGFH</sequence>
<name>A0ABR2VFS2_9PEZI</name>
<organism evidence="2 3">
    <name type="scientific">Seiridium unicorne</name>
    <dbReference type="NCBI Taxonomy" id="138068"/>
    <lineage>
        <taxon>Eukaryota</taxon>
        <taxon>Fungi</taxon>
        <taxon>Dikarya</taxon>
        <taxon>Ascomycota</taxon>
        <taxon>Pezizomycotina</taxon>
        <taxon>Sordariomycetes</taxon>
        <taxon>Xylariomycetidae</taxon>
        <taxon>Amphisphaeriales</taxon>
        <taxon>Sporocadaceae</taxon>
        <taxon>Seiridium</taxon>
    </lineage>
</organism>
<accession>A0ABR2VFS2</accession>
<evidence type="ECO:0000313" key="3">
    <source>
        <dbReference type="Proteomes" id="UP001408356"/>
    </source>
</evidence>
<protein>
    <submittedName>
        <fullName evidence="2">Uncharacterized protein</fullName>
    </submittedName>
</protein>
<dbReference type="Proteomes" id="UP001408356">
    <property type="component" value="Unassembled WGS sequence"/>
</dbReference>
<feature type="compositionally biased region" description="Basic residues" evidence="1">
    <location>
        <begin position="271"/>
        <end position="281"/>
    </location>
</feature>
<dbReference type="EMBL" id="JARVKF010000013">
    <property type="protein sequence ID" value="KAK9425732.1"/>
    <property type="molecule type" value="Genomic_DNA"/>
</dbReference>
<feature type="region of interest" description="Disordered" evidence="1">
    <location>
        <begin position="271"/>
        <end position="317"/>
    </location>
</feature>
<keyword evidence="3" id="KW-1185">Reference proteome</keyword>
<proteinExistence type="predicted"/>
<gene>
    <name evidence="2" type="ORF">SUNI508_03093</name>
</gene>
<evidence type="ECO:0000313" key="2">
    <source>
        <dbReference type="EMBL" id="KAK9425732.1"/>
    </source>
</evidence>